<sequence length="60" mass="6621">MMANLVHFLQYVALKQYFDMRDQQARGIVAGAAVSVVSPVPPAGRGVEADRHRVVRIQAE</sequence>
<organism evidence="1 2">
    <name type="scientific">Komagataeibacter medellinensis</name>
    <dbReference type="NCBI Taxonomy" id="1177712"/>
    <lineage>
        <taxon>Bacteria</taxon>
        <taxon>Pseudomonadati</taxon>
        <taxon>Pseudomonadota</taxon>
        <taxon>Alphaproteobacteria</taxon>
        <taxon>Acetobacterales</taxon>
        <taxon>Acetobacteraceae</taxon>
        <taxon>Komagataeibacter</taxon>
    </lineage>
</organism>
<evidence type="ECO:0000313" key="1">
    <source>
        <dbReference type="EMBL" id="KAB8122386.1"/>
    </source>
</evidence>
<protein>
    <submittedName>
        <fullName evidence="1">Uncharacterized protein</fullName>
    </submittedName>
</protein>
<name>A0ABQ6VRB5_9PROT</name>
<accession>A0ABQ6VRB5</accession>
<comment type="caution">
    <text evidence="1">The sequence shown here is derived from an EMBL/GenBank/DDBJ whole genome shotgun (WGS) entry which is preliminary data.</text>
</comment>
<reference evidence="1 2" key="1">
    <citation type="submission" date="2018-09" db="EMBL/GenBank/DDBJ databases">
        <title>Genome sequence and characterization of the bcs clusters for the production of nanocellulose from the low pH resistant strain Komagataeibacter medellinensis ID13488.</title>
        <authorList>
            <person name="Hernandez-Arriaga A.M."/>
            <person name="Del Cerro C."/>
            <person name="Urbina L."/>
            <person name="Eceiza A."/>
            <person name="Retegi A."/>
            <person name="Prieto M.A."/>
        </authorList>
    </citation>
    <scope>NUCLEOTIDE SEQUENCE [LARGE SCALE GENOMIC DNA]</scope>
    <source>
        <strain evidence="1 2">ID13488</strain>
    </source>
</reference>
<proteinExistence type="predicted"/>
<gene>
    <name evidence="1" type="ORF">D3W54_14400</name>
</gene>
<evidence type="ECO:0000313" key="2">
    <source>
        <dbReference type="Proteomes" id="UP000427842"/>
    </source>
</evidence>
<dbReference type="Proteomes" id="UP000427842">
    <property type="component" value="Unassembled WGS sequence"/>
</dbReference>
<keyword evidence="2" id="KW-1185">Reference proteome</keyword>
<dbReference type="EMBL" id="QYAZ01000002">
    <property type="protein sequence ID" value="KAB8122386.1"/>
    <property type="molecule type" value="Genomic_DNA"/>
</dbReference>